<protein>
    <submittedName>
        <fullName evidence="1">Gluconate 2-dehydrogenase subunit 3 family protein</fullName>
    </submittedName>
</protein>
<name>A0ABS3SV48_9FLAO</name>
<dbReference type="Pfam" id="PF13618">
    <property type="entry name" value="Gluconate_2-dh3"/>
    <property type="match status" value="1"/>
</dbReference>
<dbReference type="InterPro" id="IPR027056">
    <property type="entry name" value="Gluconate_2DH_su3"/>
</dbReference>
<keyword evidence="2" id="KW-1185">Reference proteome</keyword>
<evidence type="ECO:0000313" key="1">
    <source>
        <dbReference type="EMBL" id="MBO3099331.1"/>
    </source>
</evidence>
<accession>A0ABS3SV48</accession>
<evidence type="ECO:0000313" key="2">
    <source>
        <dbReference type="Proteomes" id="UP000681315"/>
    </source>
</evidence>
<gene>
    <name evidence="1" type="ORF">J4051_13700</name>
</gene>
<dbReference type="RefSeq" id="WP_208234447.1">
    <property type="nucleotide sequence ID" value="NZ_JAGEVG010000016.1"/>
</dbReference>
<comment type="caution">
    <text evidence="1">The sequence shown here is derived from an EMBL/GenBank/DDBJ whole genome shotgun (WGS) entry which is preliminary data.</text>
</comment>
<sequence length="185" mass="20971">MDRRTAVKNIALSLGLVVSGSTILSVFNACTTDKTVVLPEFFKKSDIYGIEGLVDIILPKTSSIGANDLNTSQFIDKMCYHVLLKKQQDEIRMGIQEFSKRFEEITNKLPSNGNREDYQQMVATYFDVSEERENAVFEMLENGSDKLAENVKPDYYLYAFLTTIRDLGMLGYFTSQVVMEGDIEV</sequence>
<reference evidence="1 2" key="1">
    <citation type="submission" date="2021-03" db="EMBL/GenBank/DDBJ databases">
        <title>Gelidibacter sp. nov., isolated from costal sediment.</title>
        <authorList>
            <person name="Lun K.-Y."/>
        </authorList>
    </citation>
    <scope>NUCLEOTIDE SEQUENCE [LARGE SCALE GENOMIC DNA]</scope>
    <source>
        <strain evidence="1 2">DF109</strain>
    </source>
</reference>
<dbReference type="EMBL" id="JAGEVG010000016">
    <property type="protein sequence ID" value="MBO3099331.1"/>
    <property type="molecule type" value="Genomic_DNA"/>
</dbReference>
<dbReference type="Proteomes" id="UP000681315">
    <property type="component" value="Unassembled WGS sequence"/>
</dbReference>
<proteinExistence type="predicted"/>
<organism evidence="1 2">
    <name type="scientific">Gelidibacter pelagius</name>
    <dbReference type="NCBI Taxonomy" id="2819985"/>
    <lineage>
        <taxon>Bacteria</taxon>
        <taxon>Pseudomonadati</taxon>
        <taxon>Bacteroidota</taxon>
        <taxon>Flavobacteriia</taxon>
        <taxon>Flavobacteriales</taxon>
        <taxon>Flavobacteriaceae</taxon>
        <taxon>Gelidibacter</taxon>
    </lineage>
</organism>